<sequence length="336" mass="37131">MAALTTCTGRAVTTVSGLLRLPPLRHAESADSQASRVLRARRPESPHRQRGSLVSSAVVLVGGAVRGLWRRRRRASGRTARAGVLDDEDDFDYGAGKEYWDKCYQTSKSGSTYDWLGGYEKFRKYVEKATENLGSERKSAKILDLGCGNARMCEDMYDDGYQNICALDISDVAISTMRERNAEKRPGISWVVGDAFALQLEVNSFDIVIDKSTTDAVSCDTDNINKNVTRMYGEVSRVLKEGGSYLVFSACDHVPRGALGLPHVSFDFTEEECPMAFATSSVFHAVKRSGRAKMTSTEAFFVSEKLDQIFVRARLDQEEAERRLKAAAPSSFGVLD</sequence>
<reference evidence="7" key="1">
    <citation type="submission" date="2021-02" db="EMBL/GenBank/DDBJ databases">
        <authorList>
            <person name="Dougan E. K."/>
            <person name="Rhodes N."/>
            <person name="Thang M."/>
            <person name="Chan C."/>
        </authorList>
    </citation>
    <scope>NUCLEOTIDE SEQUENCE</scope>
</reference>
<organism evidence="7 8">
    <name type="scientific">Polarella glacialis</name>
    <name type="common">Dinoflagellate</name>
    <dbReference type="NCBI Taxonomy" id="89957"/>
    <lineage>
        <taxon>Eukaryota</taxon>
        <taxon>Sar</taxon>
        <taxon>Alveolata</taxon>
        <taxon>Dinophyceae</taxon>
        <taxon>Suessiales</taxon>
        <taxon>Suessiaceae</taxon>
        <taxon>Polarella</taxon>
    </lineage>
</organism>
<evidence type="ECO:0000256" key="3">
    <source>
        <dbReference type="ARBA" id="ARBA00022679"/>
    </source>
</evidence>
<keyword evidence="3" id="KW-0808">Transferase</keyword>
<gene>
    <name evidence="6" type="ORF">PGLA1383_LOCUS56682</name>
    <name evidence="7" type="ORF">PGLA2088_LOCUS41445</name>
</gene>
<dbReference type="CDD" id="cd02440">
    <property type="entry name" value="AdoMet_MTases"/>
    <property type="match status" value="1"/>
</dbReference>
<evidence type="ECO:0000313" key="9">
    <source>
        <dbReference type="Proteomes" id="UP000654075"/>
    </source>
</evidence>
<dbReference type="SUPFAM" id="SSF53335">
    <property type="entry name" value="S-adenosyl-L-methionine-dependent methyltransferases"/>
    <property type="match status" value="1"/>
</dbReference>
<dbReference type="InterPro" id="IPR029063">
    <property type="entry name" value="SAM-dependent_MTases_sf"/>
</dbReference>
<keyword evidence="9" id="KW-1185">Reference proteome</keyword>
<dbReference type="Proteomes" id="UP000654075">
    <property type="component" value="Unassembled WGS sequence"/>
</dbReference>
<evidence type="ECO:0000256" key="2">
    <source>
        <dbReference type="ARBA" id="ARBA00022603"/>
    </source>
</evidence>
<accession>A0A813L4V7</accession>
<keyword evidence="2" id="KW-0489">Methyltransferase</keyword>
<feature type="region of interest" description="Disordered" evidence="4">
    <location>
        <begin position="30"/>
        <end position="52"/>
    </location>
</feature>
<evidence type="ECO:0000313" key="8">
    <source>
        <dbReference type="Proteomes" id="UP000626109"/>
    </source>
</evidence>
<name>A0A813L4V7_POLGL</name>
<evidence type="ECO:0000313" key="6">
    <source>
        <dbReference type="EMBL" id="CAE8642150.1"/>
    </source>
</evidence>
<evidence type="ECO:0000313" key="7">
    <source>
        <dbReference type="EMBL" id="CAE8720638.1"/>
    </source>
</evidence>
<protein>
    <recommendedName>
        <fullName evidence="5">Methyltransferase domain-containing protein</fullName>
    </recommendedName>
</protein>
<dbReference type="Pfam" id="PF13847">
    <property type="entry name" value="Methyltransf_31"/>
    <property type="match status" value="1"/>
</dbReference>
<dbReference type="AlphaFoldDB" id="A0A813L4V7"/>
<dbReference type="EMBL" id="CAJNNW010033838">
    <property type="protein sequence ID" value="CAE8720638.1"/>
    <property type="molecule type" value="Genomic_DNA"/>
</dbReference>
<dbReference type="Gene3D" id="3.40.50.150">
    <property type="entry name" value="Vaccinia Virus protein VP39"/>
    <property type="match status" value="1"/>
</dbReference>
<dbReference type="Proteomes" id="UP000626109">
    <property type="component" value="Unassembled WGS sequence"/>
</dbReference>
<evidence type="ECO:0000256" key="4">
    <source>
        <dbReference type="SAM" id="MobiDB-lite"/>
    </source>
</evidence>
<dbReference type="InterPro" id="IPR051419">
    <property type="entry name" value="Lys/N-term_MeTrsfase_sf"/>
</dbReference>
<comment type="similarity">
    <text evidence="1">Belongs to the methyltransferase superfamily.</text>
</comment>
<dbReference type="GO" id="GO:0032259">
    <property type="term" value="P:methylation"/>
    <property type="evidence" value="ECO:0007669"/>
    <property type="project" value="UniProtKB-KW"/>
</dbReference>
<proteinExistence type="inferred from homology"/>
<feature type="domain" description="Methyltransferase" evidence="5">
    <location>
        <begin position="138"/>
        <end position="255"/>
    </location>
</feature>
<evidence type="ECO:0000256" key="1">
    <source>
        <dbReference type="ARBA" id="ARBA00008361"/>
    </source>
</evidence>
<dbReference type="EMBL" id="CAJNNV010033125">
    <property type="protein sequence ID" value="CAE8642150.1"/>
    <property type="molecule type" value="Genomic_DNA"/>
</dbReference>
<dbReference type="GO" id="GO:0008168">
    <property type="term" value="F:methyltransferase activity"/>
    <property type="evidence" value="ECO:0007669"/>
    <property type="project" value="UniProtKB-KW"/>
</dbReference>
<dbReference type="InterPro" id="IPR025714">
    <property type="entry name" value="Methyltranfer_dom"/>
</dbReference>
<dbReference type="PANTHER" id="PTHR12176">
    <property type="entry name" value="SAM-DEPENDENT METHYLTRANSFERASE SUPERFAMILY PROTEIN"/>
    <property type="match status" value="1"/>
</dbReference>
<evidence type="ECO:0000259" key="5">
    <source>
        <dbReference type="Pfam" id="PF13847"/>
    </source>
</evidence>
<comment type="caution">
    <text evidence="7">The sequence shown here is derived from an EMBL/GenBank/DDBJ whole genome shotgun (WGS) entry which is preliminary data.</text>
</comment>
<dbReference type="PANTHER" id="PTHR12176:SF80">
    <property type="entry name" value="EEF1A LYSINE METHYLTRANSFERASE 4"/>
    <property type="match status" value="1"/>
</dbReference>
<dbReference type="OrthoDB" id="411785at2759"/>